<dbReference type="VEuPathDB" id="FungiDB:MMYC01_207793"/>
<dbReference type="Pfam" id="PF06985">
    <property type="entry name" value="HET"/>
    <property type="match status" value="1"/>
</dbReference>
<dbReference type="Proteomes" id="UP000078237">
    <property type="component" value="Unassembled WGS sequence"/>
</dbReference>
<name>A0A175VW10_9PEZI</name>
<dbReference type="InterPro" id="IPR052895">
    <property type="entry name" value="HetReg/Transcr_Mod"/>
</dbReference>
<dbReference type="AlphaFoldDB" id="A0A175VW10"/>
<organism evidence="2 3">
    <name type="scientific">Madurella mycetomatis</name>
    <dbReference type="NCBI Taxonomy" id="100816"/>
    <lineage>
        <taxon>Eukaryota</taxon>
        <taxon>Fungi</taxon>
        <taxon>Dikarya</taxon>
        <taxon>Ascomycota</taxon>
        <taxon>Pezizomycotina</taxon>
        <taxon>Sordariomycetes</taxon>
        <taxon>Sordariomycetidae</taxon>
        <taxon>Sordariales</taxon>
        <taxon>Sordariales incertae sedis</taxon>
        <taxon>Madurella</taxon>
    </lineage>
</organism>
<dbReference type="OrthoDB" id="5571888at2759"/>
<protein>
    <submittedName>
        <fullName evidence="2">Heterokaryon incompatibility protein 6, OR allele</fullName>
    </submittedName>
</protein>
<accession>A0A175VW10</accession>
<dbReference type="InterPro" id="IPR010730">
    <property type="entry name" value="HET"/>
</dbReference>
<dbReference type="PANTHER" id="PTHR24148:SF73">
    <property type="entry name" value="HET DOMAIN PROTEIN (AFU_ORTHOLOGUE AFUA_8G01020)"/>
    <property type="match status" value="1"/>
</dbReference>
<evidence type="ECO:0000313" key="2">
    <source>
        <dbReference type="EMBL" id="KXX75728.1"/>
    </source>
</evidence>
<gene>
    <name evidence="2" type="ORF">MMYC01_207793</name>
</gene>
<sequence length="492" mass="55816">MSDPSPIRTIPNDYLKYHELDPASREIRLLHVVPAQTHSNPAGVSCILFKTSLDDCPQFRALVSRDGGGAERVTADSSEQLHRTGQSRITDSKVTTNLYSVLRALSLEEDAGFIWADMLCINQGDPVERSAQVMLMKAIYTNATRTQRIAGSLDLATDTDPSTFRPDYTKSLAETYRYFTEWLILQHGHLEILSFVRNTSPGKPAALPSWVPDFRYGIQGKEWRLAEMCRNRGAVVPTLTAASKLFDRGRLCLRGRCLAVVKRVISLQDFRLSGMEDANAWGDIGIDKIWMMLFICEENPRRSAQVHAGTAEDVLSTDTFSLLAFLRTMLVAELDGLISSDEAFIARNSRRLRELVRLWGKLDPRFRSLSRCPRDVLRYWQLHRRLVGQSAVAIAKYDQHIHYMVLRRSFFFATDERLGLCPEGTRAGDVVVALDGGATPFVVREASSHGTLRDWLVNLKVRTWEFIGECYLQDAMQIQGWTRRDWGWQDPL</sequence>
<evidence type="ECO:0000313" key="3">
    <source>
        <dbReference type="Proteomes" id="UP000078237"/>
    </source>
</evidence>
<dbReference type="PANTHER" id="PTHR24148">
    <property type="entry name" value="ANKYRIN REPEAT DOMAIN-CONTAINING PROTEIN 39 HOMOLOG-RELATED"/>
    <property type="match status" value="1"/>
</dbReference>
<proteinExistence type="predicted"/>
<keyword evidence="3" id="KW-1185">Reference proteome</keyword>
<feature type="domain" description="Heterokaryon incompatibility" evidence="1">
    <location>
        <begin position="86"/>
        <end position="157"/>
    </location>
</feature>
<dbReference type="EMBL" id="LCTW02000252">
    <property type="protein sequence ID" value="KXX75728.1"/>
    <property type="molecule type" value="Genomic_DNA"/>
</dbReference>
<reference evidence="2 3" key="1">
    <citation type="journal article" date="2016" name="Genome Announc.">
        <title>Genome Sequence of Madurella mycetomatis mm55, Isolated from a Human Mycetoma Case in Sudan.</title>
        <authorList>
            <person name="Smit S."/>
            <person name="Derks M.F."/>
            <person name="Bervoets S."/>
            <person name="Fahal A."/>
            <person name="van Leeuwen W."/>
            <person name="van Belkum A."/>
            <person name="van de Sande W.W."/>
        </authorList>
    </citation>
    <scope>NUCLEOTIDE SEQUENCE [LARGE SCALE GENOMIC DNA]</scope>
    <source>
        <strain evidence="3">mm55</strain>
    </source>
</reference>
<comment type="caution">
    <text evidence="2">The sequence shown here is derived from an EMBL/GenBank/DDBJ whole genome shotgun (WGS) entry which is preliminary data.</text>
</comment>
<evidence type="ECO:0000259" key="1">
    <source>
        <dbReference type="Pfam" id="PF06985"/>
    </source>
</evidence>